<feature type="domain" description="UvrD-like helicase C-terminal" evidence="12">
    <location>
        <begin position="537"/>
        <end position="583"/>
    </location>
</feature>
<dbReference type="SUPFAM" id="SSF52540">
    <property type="entry name" value="P-loop containing nucleoside triphosphate hydrolases"/>
    <property type="match status" value="2"/>
</dbReference>
<dbReference type="Pfam" id="PF21185">
    <property type="entry name" value="RecD_N"/>
    <property type="match status" value="1"/>
</dbReference>
<reference evidence="14" key="2">
    <citation type="submission" date="2023-10" db="EMBL/GenBank/DDBJ databases">
        <authorList>
            <person name="Koga R."/>
            <person name="Fukatsu T."/>
        </authorList>
    </citation>
    <scope>NUCLEOTIDE SEQUENCE</scope>
    <source>
        <strain evidence="14">Kw-01</strain>
    </source>
</reference>
<dbReference type="AlphaFoldDB" id="A0AAT9G4T5"/>
<dbReference type="GO" id="GO:0017116">
    <property type="term" value="F:single-stranded DNA helicase activity"/>
    <property type="evidence" value="ECO:0007669"/>
    <property type="project" value="TreeGrafter"/>
</dbReference>
<dbReference type="CDD" id="cd18809">
    <property type="entry name" value="SF1_C_RecD"/>
    <property type="match status" value="1"/>
</dbReference>
<evidence type="ECO:0000256" key="5">
    <source>
        <dbReference type="ARBA" id="ARBA00022806"/>
    </source>
</evidence>
<keyword evidence="2 11" id="KW-0547">Nucleotide-binding</keyword>
<feature type="domain" description="RecBCD enzyme subunit RecD N-terminal" evidence="13">
    <location>
        <begin position="12"/>
        <end position="113"/>
    </location>
</feature>
<keyword evidence="1 11" id="KW-0540">Nuclease</keyword>
<dbReference type="InterPro" id="IPR027785">
    <property type="entry name" value="UvrD-like_helicase_C"/>
</dbReference>
<evidence type="ECO:0000256" key="11">
    <source>
        <dbReference type="HAMAP-Rule" id="MF_01487"/>
    </source>
</evidence>
<feature type="binding site" evidence="11">
    <location>
        <begin position="175"/>
        <end position="182"/>
    </location>
    <ligand>
        <name>ATP</name>
        <dbReference type="ChEBI" id="CHEBI:30616"/>
    </ligand>
</feature>
<comment type="function">
    <text evidence="11">A helicase/nuclease that prepares dsDNA breaks (DSB) for recombinational DNA repair. Binds to DSBs and unwinds DNA via a highly rapid and processive ATP-dependent bidirectional helicase activity. Unwinds dsDNA until it encounters a Chi (crossover hotspot instigator) sequence from the 3' direction. Cuts ssDNA a few nucleotides 3' to the Chi site. The properties and activities of the enzyme are changed at Chi. The Chi-altered holoenzyme produces a long 3'-ssDNA overhang and facilitates RecA-binding to the ssDNA for homologous DNA recombination and repair. Holoenzyme degrades any linearized DNA that is unable to undergo homologous recombination. In the holoenzyme this subunit has ssDNA-dependent ATPase and 5'-3' helicase activity. When added to pre-assembled RecBC greatly stimulates nuclease activity and augments holoenzyme processivity. Negatively regulates the RecA-loading ability of RecBCD.</text>
</comment>
<dbReference type="GO" id="GO:0000724">
    <property type="term" value="P:double-strand break repair via homologous recombination"/>
    <property type="evidence" value="ECO:0007669"/>
    <property type="project" value="UniProtKB-UniRule"/>
</dbReference>
<dbReference type="InterPro" id="IPR027417">
    <property type="entry name" value="P-loop_NTPase"/>
</dbReference>
<keyword evidence="6 11" id="KW-0269">Exonuclease</keyword>
<reference evidence="14" key="1">
    <citation type="journal article" date="2023" name="Front. Microbiol.">
        <title>Genome analysis of Candidatus Aschnera chinzeii, the bacterial endosymbiont of the blood-sucking bat fly Penicillidia jenynsii (Insecta: Diptera: Nycteribiidae).</title>
        <authorList>
            <person name="Koga R."/>
            <person name="Moriyama M."/>
            <person name="Nozaki T."/>
            <person name="Fukatsu T."/>
        </authorList>
    </citation>
    <scope>NUCLEOTIDE SEQUENCE</scope>
    <source>
        <strain evidence="14">Kw-01</strain>
    </source>
</reference>
<dbReference type="Pfam" id="PF13245">
    <property type="entry name" value="AAA_19"/>
    <property type="match status" value="1"/>
</dbReference>
<sequence length="611" mass="69477">MIKLLKKAVILNILEYIDLQIAIMLVKDNNPILLLIFTLLSYNTRLGHTCLLINKINFNFLFKICNHQIAYEIWDAAGSPDNNIIYHKIKYAHAVSNTINVKKPLILINNKLYFQRMWNNEGIVANFFKSNLTQKINTNKLSSLLNSLFIVSKDINWQKLAIIIAVTNKISIISGGPGTGKTTIISDLIYILLKLNNQLIIKLAAPTGKAAVKLTFALQNFFLKFHISPKQQIIFPTFAQTIHSLLGINMNLTSAYYNINNKLLLDVLIIDEASMIDLSMMVKLIHALPKHAYLILLGDKDQLGSVEPGSIFYDLCSYANYGYDNKTIKQIQNITGYKLNNLSVNDDVKINNIICILQKNYRFNKTSNIGNLATAIKNGDINHVNTIITKQTKNIIFDNINNPDSYQQFFLNIVNNYYKYLVLIKTYNYNNILNTFNQYRLLVALKNGPYGVIQLNNTIEKILYRKKIINLSLGDRNKNYEGRPIIITQNNYNLGLFNGDIGILLKDTKSTLKAFFQFPNGNIKHFTLTALPPYETAFAMTIHKSQGSEFENISILLPSIDTPIVTKELIYTAITRAKKQINICGNKNVFLQAIKKVMIRDSGLVERLSNK</sequence>
<dbReference type="PANTHER" id="PTHR43788">
    <property type="entry name" value="DNA2/NAM7 HELICASE FAMILY MEMBER"/>
    <property type="match status" value="1"/>
</dbReference>
<keyword evidence="5 11" id="KW-0347">Helicase</keyword>
<protein>
    <recommendedName>
        <fullName evidence="11">RecBCD enzyme subunit RecD</fullName>
        <ecNumber evidence="11">5.6.2.3</ecNumber>
    </recommendedName>
    <alternativeName>
        <fullName evidence="11">DNA 5'-3' helicase subunit RecD</fullName>
    </alternativeName>
    <alternativeName>
        <fullName evidence="11">Exonuclease V subunit RecD</fullName>
        <shortName evidence="11">ExoV subunit RecD</shortName>
    </alternativeName>
    <alternativeName>
        <fullName evidence="11">Helicase/nuclease RecBCD subunit RecD</fullName>
    </alternativeName>
</protein>
<dbReference type="EC" id="5.6.2.3" evidence="11"/>
<evidence type="ECO:0000256" key="10">
    <source>
        <dbReference type="ARBA" id="ARBA00023235"/>
    </source>
</evidence>
<evidence type="ECO:0000256" key="7">
    <source>
        <dbReference type="ARBA" id="ARBA00022840"/>
    </source>
</evidence>
<dbReference type="HAMAP" id="MF_01487">
    <property type="entry name" value="RecD"/>
    <property type="match status" value="1"/>
</dbReference>
<dbReference type="Gene3D" id="3.40.50.300">
    <property type="entry name" value="P-loop containing nucleotide triphosphate hydrolases"/>
    <property type="match status" value="3"/>
</dbReference>
<keyword evidence="9 11" id="KW-0234">DNA repair</keyword>
<dbReference type="GO" id="GO:0043139">
    <property type="term" value="F:5'-3' DNA helicase activity"/>
    <property type="evidence" value="ECO:0007669"/>
    <property type="project" value="UniProtKB-UniRule"/>
</dbReference>
<evidence type="ECO:0000256" key="9">
    <source>
        <dbReference type="ARBA" id="ARBA00023204"/>
    </source>
</evidence>
<comment type="subunit">
    <text evidence="11">Heterotrimer of RecB, RecC and RecD. All subunits contribute to DNA-binding.</text>
</comment>
<evidence type="ECO:0000256" key="2">
    <source>
        <dbReference type="ARBA" id="ARBA00022741"/>
    </source>
</evidence>
<evidence type="ECO:0000256" key="4">
    <source>
        <dbReference type="ARBA" id="ARBA00022801"/>
    </source>
</evidence>
<evidence type="ECO:0000259" key="12">
    <source>
        <dbReference type="Pfam" id="PF13538"/>
    </source>
</evidence>
<accession>A0AAT9G4T5</accession>
<dbReference type="Pfam" id="PF13538">
    <property type="entry name" value="UvrD_C_2"/>
    <property type="match status" value="1"/>
</dbReference>
<evidence type="ECO:0000259" key="13">
    <source>
        <dbReference type="Pfam" id="PF21185"/>
    </source>
</evidence>
<dbReference type="PANTHER" id="PTHR43788:SF6">
    <property type="entry name" value="DNA HELICASE B"/>
    <property type="match status" value="1"/>
</dbReference>
<keyword evidence="7 11" id="KW-0067">ATP-binding</keyword>
<dbReference type="EMBL" id="AP028961">
    <property type="protein sequence ID" value="BET44736.1"/>
    <property type="molecule type" value="Genomic_DNA"/>
</dbReference>
<keyword evidence="4 11" id="KW-0378">Hydrolase</keyword>
<evidence type="ECO:0000256" key="8">
    <source>
        <dbReference type="ARBA" id="ARBA00023125"/>
    </source>
</evidence>
<dbReference type="GO" id="GO:0009338">
    <property type="term" value="C:exodeoxyribonuclease V complex"/>
    <property type="evidence" value="ECO:0007669"/>
    <property type="project" value="InterPro"/>
</dbReference>
<dbReference type="CDD" id="cd17933">
    <property type="entry name" value="DEXSc_RecD-like"/>
    <property type="match status" value="1"/>
</dbReference>
<keyword evidence="3 11" id="KW-0227">DNA damage</keyword>
<dbReference type="Gene3D" id="1.10.10.1020">
    <property type="entry name" value="RecBCD complex, subunit RecD, N-terminal domain"/>
    <property type="match status" value="1"/>
</dbReference>
<dbReference type="InterPro" id="IPR041851">
    <property type="entry name" value="RecD_N_sf"/>
</dbReference>
<comment type="similarity">
    <text evidence="11">Belongs to the RecD family.</text>
</comment>
<keyword evidence="8 11" id="KW-0238">DNA-binding</keyword>
<proteinExistence type="inferred from homology"/>
<gene>
    <name evidence="11 14" type="primary">recD</name>
    <name evidence="14" type="ORF">ACHINZ_4080</name>
</gene>
<organism evidence="14">
    <name type="scientific">Candidatus Aschnera chinzeii</name>
    <dbReference type="NCBI Taxonomy" id="1485666"/>
    <lineage>
        <taxon>Bacteria</taxon>
        <taxon>Pseudomonadati</taxon>
        <taxon>Pseudomonadota</taxon>
        <taxon>Gammaproteobacteria</taxon>
        <taxon>Enterobacterales</taxon>
        <taxon>Enterobacteriaceae</taxon>
        <taxon>Candidatus Aschnera</taxon>
    </lineage>
</organism>
<name>A0AAT9G4T5_9ENTR</name>
<evidence type="ECO:0000256" key="6">
    <source>
        <dbReference type="ARBA" id="ARBA00022839"/>
    </source>
</evidence>
<dbReference type="GO" id="GO:0005524">
    <property type="term" value="F:ATP binding"/>
    <property type="evidence" value="ECO:0007669"/>
    <property type="project" value="UniProtKB-UniRule"/>
</dbReference>
<keyword evidence="10 11" id="KW-0413">Isomerase</keyword>
<dbReference type="GO" id="GO:0008854">
    <property type="term" value="F:exodeoxyribonuclease V activity"/>
    <property type="evidence" value="ECO:0007669"/>
    <property type="project" value="InterPro"/>
</dbReference>
<evidence type="ECO:0000256" key="1">
    <source>
        <dbReference type="ARBA" id="ARBA00022722"/>
    </source>
</evidence>
<evidence type="ECO:0000256" key="3">
    <source>
        <dbReference type="ARBA" id="ARBA00022763"/>
    </source>
</evidence>
<dbReference type="GO" id="GO:0003677">
    <property type="term" value="F:DNA binding"/>
    <property type="evidence" value="ECO:0007669"/>
    <property type="project" value="UniProtKB-UniRule"/>
</dbReference>
<comment type="catalytic activity">
    <reaction evidence="11">
        <text>ATP + H2O = ADP + phosphate + H(+)</text>
        <dbReference type="Rhea" id="RHEA:13065"/>
        <dbReference type="ChEBI" id="CHEBI:15377"/>
        <dbReference type="ChEBI" id="CHEBI:15378"/>
        <dbReference type="ChEBI" id="CHEBI:30616"/>
        <dbReference type="ChEBI" id="CHEBI:43474"/>
        <dbReference type="ChEBI" id="CHEBI:456216"/>
        <dbReference type="EC" id="5.6.2.3"/>
    </reaction>
</comment>
<evidence type="ECO:0000313" key="14">
    <source>
        <dbReference type="EMBL" id="BET44736.1"/>
    </source>
</evidence>
<dbReference type="InterPro" id="IPR050534">
    <property type="entry name" value="Coronavir_polyprotein_1ab"/>
</dbReference>
<comment type="miscellaneous">
    <text evidence="11">In the RecBCD complex, RecB has a slow 3'-5' helicase, an exonuclease activity and loads RecA onto ssDNA, RecD has a fast 5'-3' helicase activity, while RecC stimulates the ATPase and processivity of the RecB helicase and contributes to recognition of the Chi site.</text>
</comment>
<dbReference type="NCBIfam" id="TIGR01447">
    <property type="entry name" value="recD"/>
    <property type="match status" value="1"/>
</dbReference>
<dbReference type="InterPro" id="IPR049550">
    <property type="entry name" value="RecD_N"/>
</dbReference>
<dbReference type="InterPro" id="IPR006344">
    <property type="entry name" value="RecD"/>
</dbReference>